<keyword evidence="4" id="KW-0804">Transcription</keyword>
<name>A0A643CBZ8_BALPH</name>
<keyword evidence="5" id="KW-0539">Nucleus</keyword>
<dbReference type="PANTHER" id="PTHR15741:SF25">
    <property type="entry name" value="MAX-LIKE PROTEIN X"/>
    <property type="match status" value="1"/>
</dbReference>
<evidence type="ECO:0000256" key="1">
    <source>
        <dbReference type="ARBA" id="ARBA00004123"/>
    </source>
</evidence>
<feature type="compositionally biased region" description="Basic and acidic residues" evidence="6">
    <location>
        <begin position="64"/>
        <end position="75"/>
    </location>
</feature>
<keyword evidence="3" id="KW-0238">DNA-binding</keyword>
<evidence type="ECO:0000313" key="9">
    <source>
        <dbReference type="Proteomes" id="UP000437017"/>
    </source>
</evidence>
<dbReference type="PANTHER" id="PTHR15741">
    <property type="entry name" value="BASIC HELIX-LOOP-HELIX ZIP TRANSCRIPTION FACTOR"/>
    <property type="match status" value="1"/>
</dbReference>
<organism evidence="8 9">
    <name type="scientific">Balaenoptera physalus</name>
    <name type="common">Fin whale</name>
    <name type="synonym">Balaena physalus</name>
    <dbReference type="NCBI Taxonomy" id="9770"/>
    <lineage>
        <taxon>Eukaryota</taxon>
        <taxon>Metazoa</taxon>
        <taxon>Chordata</taxon>
        <taxon>Craniata</taxon>
        <taxon>Vertebrata</taxon>
        <taxon>Euteleostomi</taxon>
        <taxon>Mammalia</taxon>
        <taxon>Eutheria</taxon>
        <taxon>Laurasiatheria</taxon>
        <taxon>Artiodactyla</taxon>
        <taxon>Whippomorpha</taxon>
        <taxon>Cetacea</taxon>
        <taxon>Mysticeti</taxon>
        <taxon>Balaenopteridae</taxon>
        <taxon>Balaenoptera</taxon>
    </lineage>
</organism>
<dbReference type="PROSITE" id="PS50888">
    <property type="entry name" value="BHLH"/>
    <property type="match status" value="1"/>
</dbReference>
<comment type="subcellular location">
    <subcellularLocation>
        <location evidence="1">Nucleus</location>
    </subcellularLocation>
</comment>
<dbReference type="SUPFAM" id="SSF47459">
    <property type="entry name" value="HLH, helix-loop-helix DNA-binding domain"/>
    <property type="match status" value="1"/>
</dbReference>
<evidence type="ECO:0000256" key="6">
    <source>
        <dbReference type="SAM" id="MobiDB-lite"/>
    </source>
</evidence>
<evidence type="ECO:0000256" key="4">
    <source>
        <dbReference type="ARBA" id="ARBA00023163"/>
    </source>
</evidence>
<reference evidence="8 9" key="1">
    <citation type="journal article" date="2019" name="PLoS ONE">
        <title>Genomic analyses reveal an absence of contemporary introgressive admixture between fin whales and blue whales, despite known hybrids.</title>
        <authorList>
            <person name="Westbury M.V."/>
            <person name="Petersen B."/>
            <person name="Lorenzen E.D."/>
        </authorList>
    </citation>
    <scope>NUCLEOTIDE SEQUENCE [LARGE SCALE GENOMIC DNA]</scope>
    <source>
        <strain evidence="8">FinWhale-01</strain>
    </source>
</reference>
<evidence type="ECO:0000256" key="2">
    <source>
        <dbReference type="ARBA" id="ARBA00023015"/>
    </source>
</evidence>
<evidence type="ECO:0000259" key="7">
    <source>
        <dbReference type="PROSITE" id="PS50888"/>
    </source>
</evidence>
<comment type="caution">
    <text evidence="8">The sequence shown here is derived from an EMBL/GenBank/DDBJ whole genome shotgun (WGS) entry which is preliminary data.</text>
</comment>
<dbReference type="Gene3D" id="4.10.280.10">
    <property type="entry name" value="Helix-loop-helix DNA-binding domain"/>
    <property type="match status" value="1"/>
</dbReference>
<dbReference type="Proteomes" id="UP000437017">
    <property type="component" value="Unassembled WGS sequence"/>
</dbReference>
<dbReference type="GO" id="GO:0000978">
    <property type="term" value="F:RNA polymerase II cis-regulatory region sequence-specific DNA binding"/>
    <property type="evidence" value="ECO:0007669"/>
    <property type="project" value="TreeGrafter"/>
</dbReference>
<protein>
    <recommendedName>
        <fullName evidence="7">BHLH domain-containing protein</fullName>
    </recommendedName>
</protein>
<feature type="domain" description="BHLH" evidence="7">
    <location>
        <begin position="77"/>
        <end position="135"/>
    </location>
</feature>
<dbReference type="AlphaFoldDB" id="A0A643CBZ8"/>
<dbReference type="OrthoDB" id="5778525at2759"/>
<evidence type="ECO:0000313" key="8">
    <source>
        <dbReference type="EMBL" id="KAB0397723.1"/>
    </source>
</evidence>
<sequence>MARQEVGGPVWLAFGLKGRGHDWGFSFPGLFVESTRKGSVVSRANSIGSTSASSVPNTDDEDSDYHQESYKESYKDRRRRAHTQAEQKRRDAIKRGYDDLQTIVPTCQQQDFSIGSQKLSKAIVLQKSMARRAVEGLEPRGL</sequence>
<feature type="region of interest" description="Disordered" evidence="6">
    <location>
        <begin position="42"/>
        <end position="93"/>
    </location>
</feature>
<dbReference type="InterPro" id="IPR036638">
    <property type="entry name" value="HLH_DNA-bd_sf"/>
</dbReference>
<keyword evidence="9" id="KW-1185">Reference proteome</keyword>
<proteinExistence type="predicted"/>
<dbReference type="SMART" id="SM00353">
    <property type="entry name" value="HLH"/>
    <property type="match status" value="1"/>
</dbReference>
<dbReference type="Pfam" id="PF00010">
    <property type="entry name" value="HLH"/>
    <property type="match status" value="1"/>
</dbReference>
<dbReference type="GO" id="GO:0005634">
    <property type="term" value="C:nucleus"/>
    <property type="evidence" value="ECO:0007669"/>
    <property type="project" value="UniProtKB-SubCell"/>
</dbReference>
<keyword evidence="2" id="KW-0805">Transcription regulation</keyword>
<evidence type="ECO:0000256" key="3">
    <source>
        <dbReference type="ARBA" id="ARBA00023125"/>
    </source>
</evidence>
<dbReference type="GO" id="GO:0046983">
    <property type="term" value="F:protein dimerization activity"/>
    <property type="evidence" value="ECO:0007669"/>
    <property type="project" value="InterPro"/>
</dbReference>
<gene>
    <name evidence="8" type="ORF">E2I00_019173</name>
</gene>
<accession>A0A643CBZ8</accession>
<evidence type="ECO:0000256" key="5">
    <source>
        <dbReference type="ARBA" id="ARBA00023242"/>
    </source>
</evidence>
<dbReference type="InterPro" id="IPR052207">
    <property type="entry name" value="Max-like/E-box_TFs"/>
</dbReference>
<dbReference type="EMBL" id="SGJD01001916">
    <property type="protein sequence ID" value="KAB0397723.1"/>
    <property type="molecule type" value="Genomic_DNA"/>
</dbReference>
<feature type="compositionally biased region" description="Polar residues" evidence="6">
    <location>
        <begin position="42"/>
        <end position="57"/>
    </location>
</feature>
<dbReference type="InterPro" id="IPR011598">
    <property type="entry name" value="bHLH_dom"/>
</dbReference>
<feature type="compositionally biased region" description="Basic and acidic residues" evidence="6">
    <location>
        <begin position="83"/>
        <end position="93"/>
    </location>
</feature>
<dbReference type="GO" id="GO:0000981">
    <property type="term" value="F:DNA-binding transcription factor activity, RNA polymerase II-specific"/>
    <property type="evidence" value="ECO:0007669"/>
    <property type="project" value="TreeGrafter"/>
</dbReference>